<feature type="compositionally biased region" description="Acidic residues" evidence="1">
    <location>
        <begin position="320"/>
        <end position="344"/>
    </location>
</feature>
<accession>A0A7G2C6N0</accession>
<feature type="region of interest" description="Disordered" evidence="1">
    <location>
        <begin position="540"/>
        <end position="571"/>
    </location>
</feature>
<feature type="region of interest" description="Disordered" evidence="1">
    <location>
        <begin position="246"/>
        <end position="278"/>
    </location>
</feature>
<evidence type="ECO:0000313" key="3">
    <source>
        <dbReference type="Proteomes" id="UP000515908"/>
    </source>
</evidence>
<reference evidence="2 3" key="1">
    <citation type="submission" date="2020-08" db="EMBL/GenBank/DDBJ databases">
        <authorList>
            <person name="Newling K."/>
            <person name="Davey J."/>
            <person name="Forrester S."/>
        </authorList>
    </citation>
    <scope>NUCLEOTIDE SEQUENCE [LARGE SCALE GENOMIC DNA]</scope>
    <source>
        <strain evidence="3">Crithidia deanei Carvalho (ATCC PRA-265)</strain>
    </source>
</reference>
<feature type="compositionally biased region" description="Low complexity" evidence="1">
    <location>
        <begin position="681"/>
        <end position="695"/>
    </location>
</feature>
<feature type="region of interest" description="Disordered" evidence="1">
    <location>
        <begin position="425"/>
        <end position="456"/>
    </location>
</feature>
<feature type="region of interest" description="Disordered" evidence="1">
    <location>
        <begin position="586"/>
        <end position="615"/>
    </location>
</feature>
<feature type="region of interest" description="Disordered" evidence="1">
    <location>
        <begin position="1"/>
        <end position="23"/>
    </location>
</feature>
<dbReference type="AlphaFoldDB" id="A0A7G2C6N0"/>
<name>A0A7G2C6N0_9TRYP</name>
<feature type="compositionally biased region" description="Acidic residues" evidence="1">
    <location>
        <begin position="696"/>
        <end position="708"/>
    </location>
</feature>
<evidence type="ECO:0000313" key="2">
    <source>
        <dbReference type="EMBL" id="CAD2215440.1"/>
    </source>
</evidence>
<dbReference type="Proteomes" id="UP000515908">
    <property type="component" value="Chromosome 05"/>
</dbReference>
<feature type="compositionally biased region" description="Acidic residues" evidence="1">
    <location>
        <begin position="551"/>
        <end position="561"/>
    </location>
</feature>
<proteinExistence type="predicted"/>
<feature type="region of interest" description="Disordered" evidence="1">
    <location>
        <begin position="935"/>
        <end position="955"/>
    </location>
</feature>
<dbReference type="EMBL" id="LR877149">
    <property type="protein sequence ID" value="CAD2215440.1"/>
    <property type="molecule type" value="Genomic_DNA"/>
</dbReference>
<organism evidence="2 3">
    <name type="scientific">Angomonas deanei</name>
    <dbReference type="NCBI Taxonomy" id="59799"/>
    <lineage>
        <taxon>Eukaryota</taxon>
        <taxon>Discoba</taxon>
        <taxon>Euglenozoa</taxon>
        <taxon>Kinetoplastea</taxon>
        <taxon>Metakinetoplastina</taxon>
        <taxon>Trypanosomatida</taxon>
        <taxon>Trypanosomatidae</taxon>
        <taxon>Strigomonadinae</taxon>
        <taxon>Angomonas</taxon>
    </lineage>
</organism>
<keyword evidence="3" id="KW-1185">Reference proteome</keyword>
<feature type="compositionally biased region" description="Low complexity" evidence="1">
    <location>
        <begin position="717"/>
        <end position="730"/>
    </location>
</feature>
<feature type="compositionally biased region" description="Polar residues" evidence="1">
    <location>
        <begin position="733"/>
        <end position="752"/>
    </location>
</feature>
<dbReference type="VEuPathDB" id="TriTrypDB:ADEAN_000289500"/>
<feature type="region of interest" description="Disordered" evidence="1">
    <location>
        <begin position="294"/>
        <end position="391"/>
    </location>
</feature>
<feature type="region of interest" description="Disordered" evidence="1">
    <location>
        <begin position="667"/>
        <end position="845"/>
    </location>
</feature>
<feature type="compositionally biased region" description="Basic and acidic residues" evidence="1">
    <location>
        <begin position="308"/>
        <end position="318"/>
    </location>
</feature>
<sequence>MQKALETMQGDVGEGAEVNSEMRRHRVTQWQDEAGSTENIDDDFPLHHFYGDGQRCQYTDVMDLLKSRPSHVLSDHSSDLAEEEERKEDNKRAEWMTGWRSINKNANGVPFRKQFKESEKRFKEQLEVHREITNAMNQIKSVERQTKVLKAERRTTALVTTILSRQNAALLRTFPADTPFWKQMEEEEERLSRIAFVTPPYYLERDHGPPAAAPPPAAVKKEEPKAAVPAKPDPMLEVLAQFSKPKISATASETSRAGKKGKSSKEPPPVPTKTLASIQVAKLEPEPVPYKRIRYVLRKEPSPPQVDKSSDTTKKTETDAIADEVSVAEEVEDSIEDDIEEDYSNDSFESSISDDVAMEVDSDDVSGASSGDSIDDMIESEDRSSRSPKVDSVELRDVLAQFYEACRTANKLSVLLTGKSKGAFEKERVTKDDQSDQSSEHSADGSELASAKEKDKAWQKTLQRDFADVKRLRLFNKHIQKNIKAIDLQRKIREDKRKLVEKAVKLSKAKRKQRNNAGYRIKDLIDDEIESVLGSVDSTLRKRKKKKRGSDDDDIEDEIISDYDMGSDNVNSDDSIIDDMVDSFNSSEMGSDGDDDGIADEIEDEWGSSGDGSKVGDSIDDIALDFSDDVDEAVDSDALLDEVEDDLVEVLASVSISEVGDMISEVDLDGLPDEASTASIVDDFPSSKDSSVPSVVEDELGEVEEEVPVQDTDRQRSSVYSSSLTSLVHSSDADQSSLYPNTETSSYMNSSDISREEAVEGEVALQQLEADMAATRHRRQKALQGVEGGGTETLSALYDPKVPPGEDDSSDDEETPEEESPVVTKKEEEVEVVAPPEEEALPQHLTATEEVLPKFYREEHVPPAVVAAAPPAPPVEEKKHRYMADDFVALNEWKERQKQLFRQILPSASEVHATSDSTEEVKSFAHHWGGIGVSPRDAIQQQAAPRLRGLELPPQ</sequence>
<feature type="compositionally biased region" description="Basic and acidic residues" evidence="1">
    <location>
        <begin position="380"/>
        <end position="391"/>
    </location>
</feature>
<evidence type="ECO:0000256" key="1">
    <source>
        <dbReference type="SAM" id="MobiDB-lite"/>
    </source>
</evidence>
<gene>
    <name evidence="2" type="ORF">ADEAN_000289500</name>
</gene>
<feature type="region of interest" description="Disordered" evidence="1">
    <location>
        <begin position="205"/>
        <end position="230"/>
    </location>
</feature>
<feature type="compositionally biased region" description="Acidic residues" evidence="1">
    <location>
        <begin position="805"/>
        <end position="820"/>
    </location>
</feature>
<feature type="region of interest" description="Disordered" evidence="1">
    <location>
        <begin position="71"/>
        <end position="92"/>
    </location>
</feature>
<feature type="compositionally biased region" description="Acidic residues" evidence="1">
    <location>
        <begin position="591"/>
        <end position="606"/>
    </location>
</feature>
<protein>
    <submittedName>
        <fullName evidence="2">Uncharacterized protein</fullName>
    </submittedName>
</protein>